<comment type="caution">
    <text evidence="2">The sequence shown here is derived from an EMBL/GenBank/DDBJ whole genome shotgun (WGS) entry which is preliminary data.</text>
</comment>
<protein>
    <submittedName>
        <fullName evidence="2">Uncharacterized protein</fullName>
    </submittedName>
</protein>
<feature type="compositionally biased region" description="Low complexity" evidence="1">
    <location>
        <begin position="10"/>
        <end position="27"/>
    </location>
</feature>
<dbReference type="EMBL" id="JAODAN010000004">
    <property type="protein sequence ID" value="KAK1925094.1"/>
    <property type="molecule type" value="Genomic_DNA"/>
</dbReference>
<evidence type="ECO:0000313" key="2">
    <source>
        <dbReference type="EMBL" id="KAK1925094.1"/>
    </source>
</evidence>
<dbReference type="Proteomes" id="UP001182556">
    <property type="component" value="Unassembled WGS sequence"/>
</dbReference>
<evidence type="ECO:0000256" key="1">
    <source>
        <dbReference type="SAM" id="MobiDB-lite"/>
    </source>
</evidence>
<evidence type="ECO:0000313" key="3">
    <source>
        <dbReference type="Proteomes" id="UP001182556"/>
    </source>
</evidence>
<sequence length="240" mass="25968">MLIAPPATRSSSPNDPSSSSSSEWSSDQRPVTTCLAGKLIPRSCNLTVNTNLTEIQKLPKYATFGHFSQAATDAAVADLVEAEIADPTTENKVDPTKSTVPRPTRKVVDPPGGKQSLRVFGDEYEETDALALAPPRDGGEGVDVELERLERVKMHVEPEVDGGARIEEETEKDSDSSRPSNPPPGFRPTRKVREGPGGKSTIGQAFFGGYENETEEDRQAAIATQGRKKQQPHQQSSGLW</sequence>
<feature type="compositionally biased region" description="Basic and acidic residues" evidence="1">
    <location>
        <begin position="149"/>
        <end position="167"/>
    </location>
</feature>
<organism evidence="2 3">
    <name type="scientific">Papiliotrema laurentii</name>
    <name type="common">Cryptococcus laurentii</name>
    <dbReference type="NCBI Taxonomy" id="5418"/>
    <lineage>
        <taxon>Eukaryota</taxon>
        <taxon>Fungi</taxon>
        <taxon>Dikarya</taxon>
        <taxon>Basidiomycota</taxon>
        <taxon>Agaricomycotina</taxon>
        <taxon>Tremellomycetes</taxon>
        <taxon>Tremellales</taxon>
        <taxon>Rhynchogastremaceae</taxon>
        <taxon>Papiliotrema</taxon>
    </lineage>
</organism>
<feature type="region of interest" description="Disordered" evidence="1">
    <location>
        <begin position="149"/>
        <end position="240"/>
    </location>
</feature>
<feature type="region of interest" description="Disordered" evidence="1">
    <location>
        <begin position="87"/>
        <end position="118"/>
    </location>
</feature>
<feature type="region of interest" description="Disordered" evidence="1">
    <location>
        <begin position="1"/>
        <end position="30"/>
    </location>
</feature>
<name>A0AAD9FRV3_PAPLA</name>
<gene>
    <name evidence="2" type="ORF">DB88DRAFT_487938</name>
</gene>
<keyword evidence="3" id="KW-1185">Reference proteome</keyword>
<dbReference type="AlphaFoldDB" id="A0AAD9FRV3"/>
<accession>A0AAD9FRV3</accession>
<reference evidence="2" key="1">
    <citation type="submission" date="2023-02" db="EMBL/GenBank/DDBJ databases">
        <title>Identification and recombinant expression of a fungal hydrolase from Papiliotrema laurentii that hydrolyzes apple cutin and clears colloidal polyester polyurethane.</title>
        <authorList>
            <consortium name="DOE Joint Genome Institute"/>
            <person name="Roman V.A."/>
            <person name="Bojanowski C."/>
            <person name="Crable B.R."/>
            <person name="Wagner D.N."/>
            <person name="Hung C.S."/>
            <person name="Nadeau L.J."/>
            <person name="Schratz L."/>
            <person name="Haridas S."/>
            <person name="Pangilinan J."/>
            <person name="Lipzen A."/>
            <person name="Na H."/>
            <person name="Yan M."/>
            <person name="Ng V."/>
            <person name="Grigoriev I.V."/>
            <person name="Spatafora J.W."/>
            <person name="Barlow D."/>
            <person name="Biffinger J."/>
            <person name="Kelley-Loughnane N."/>
            <person name="Varaljay V.A."/>
            <person name="Crookes-Goodson W.J."/>
        </authorList>
    </citation>
    <scope>NUCLEOTIDE SEQUENCE</scope>
    <source>
        <strain evidence="2">5307AH</strain>
    </source>
</reference>
<proteinExistence type="predicted"/>